<organism evidence="1 2">
    <name type="scientific">Sphingobium soli</name>
    <dbReference type="NCBI Taxonomy" id="1591116"/>
    <lineage>
        <taxon>Bacteria</taxon>
        <taxon>Pseudomonadati</taxon>
        <taxon>Pseudomonadota</taxon>
        <taxon>Alphaproteobacteria</taxon>
        <taxon>Sphingomonadales</taxon>
        <taxon>Sphingomonadaceae</taxon>
        <taxon>Sphingobium</taxon>
    </lineage>
</organism>
<name>A0ABS8H4M8_9SPHN</name>
<evidence type="ECO:0000313" key="1">
    <source>
        <dbReference type="EMBL" id="MCC4233353.1"/>
    </source>
</evidence>
<comment type="caution">
    <text evidence="1">The sequence shown here is derived from an EMBL/GenBank/DDBJ whole genome shotgun (WGS) entry which is preliminary data.</text>
</comment>
<dbReference type="EMBL" id="JAJGNP010000008">
    <property type="protein sequence ID" value="MCC4233353.1"/>
    <property type="molecule type" value="Genomic_DNA"/>
</dbReference>
<dbReference type="RefSeq" id="WP_228227261.1">
    <property type="nucleotide sequence ID" value="NZ_JAJGNP010000008.1"/>
</dbReference>
<dbReference type="Pfam" id="PF05284">
    <property type="entry name" value="DUF736"/>
    <property type="match status" value="1"/>
</dbReference>
<protein>
    <submittedName>
        <fullName evidence="1">DUF736 family protein</fullName>
    </submittedName>
</protein>
<gene>
    <name evidence="1" type="ORF">LL253_11705</name>
</gene>
<dbReference type="InterPro" id="IPR007948">
    <property type="entry name" value="DUF736"/>
</dbReference>
<reference evidence="1 2" key="1">
    <citation type="submission" date="2021-10" db="EMBL/GenBank/DDBJ databases">
        <title>The diversity and Nitrogen Metabolism of Culturable Nitrate-Utilizing Bacteria Within the Oxygen Minimum Zone of the Changjiang (Yangtze River)Estuary.</title>
        <authorList>
            <person name="Zhang D."/>
            <person name="Zheng J."/>
            <person name="Liu S."/>
            <person name="He W."/>
        </authorList>
    </citation>
    <scope>NUCLEOTIDE SEQUENCE [LARGE SCALE GENOMIC DNA]</scope>
    <source>
        <strain evidence="1 2">FXH275-2</strain>
    </source>
</reference>
<sequence>MNIGKLVRGDTGTVTGYIAEASFDFDAIFLEKVASDNPRAPLFNMMTKSPRGRDVRLGSIWERAAKETGEVYFRGYIETAKSGLICPLLSGPKTMIVWTTKGTMNAEQEAQAGRDYRQAA</sequence>
<evidence type="ECO:0000313" key="2">
    <source>
        <dbReference type="Proteomes" id="UP001198830"/>
    </source>
</evidence>
<accession>A0ABS8H4M8</accession>
<dbReference type="Proteomes" id="UP001198830">
    <property type="component" value="Unassembled WGS sequence"/>
</dbReference>
<keyword evidence="2" id="KW-1185">Reference proteome</keyword>
<proteinExistence type="predicted"/>